<evidence type="ECO:0000313" key="2">
    <source>
        <dbReference type="Proteomes" id="UP000177905"/>
    </source>
</evidence>
<dbReference type="AlphaFoldDB" id="A0A1F4S3S4"/>
<accession>A0A1F4S3S4</accession>
<dbReference type="EMBL" id="MEUA01000026">
    <property type="protein sequence ID" value="OGC15082.1"/>
    <property type="molecule type" value="Genomic_DNA"/>
</dbReference>
<proteinExistence type="predicted"/>
<dbReference type="InterPro" id="IPR036457">
    <property type="entry name" value="PPM-type-like_dom_sf"/>
</dbReference>
<evidence type="ECO:0008006" key="3">
    <source>
        <dbReference type="Google" id="ProtNLM"/>
    </source>
</evidence>
<protein>
    <recommendedName>
        <fullName evidence="3">PPM-type phosphatase domain-containing protein</fullName>
    </recommendedName>
</protein>
<name>A0A1F4S3S4_UNCSA</name>
<reference evidence="1 2" key="1">
    <citation type="journal article" date="2016" name="Nat. Commun.">
        <title>Thousands of microbial genomes shed light on interconnected biogeochemical processes in an aquifer system.</title>
        <authorList>
            <person name="Anantharaman K."/>
            <person name="Brown C.T."/>
            <person name="Hug L.A."/>
            <person name="Sharon I."/>
            <person name="Castelle C.J."/>
            <person name="Probst A.J."/>
            <person name="Thomas B.C."/>
            <person name="Singh A."/>
            <person name="Wilkins M.J."/>
            <person name="Karaoz U."/>
            <person name="Brodie E.L."/>
            <person name="Williams K.H."/>
            <person name="Hubbard S.S."/>
            <person name="Banfield J.F."/>
        </authorList>
    </citation>
    <scope>NUCLEOTIDE SEQUENCE [LARGE SCALE GENOMIC DNA]</scope>
</reference>
<dbReference type="SUPFAM" id="SSF81606">
    <property type="entry name" value="PP2C-like"/>
    <property type="match status" value="1"/>
</dbReference>
<organism evidence="1 2">
    <name type="scientific">candidate division WOR-1 bacterium RIFOXYB2_FULL_36_35</name>
    <dbReference type="NCBI Taxonomy" id="1802578"/>
    <lineage>
        <taxon>Bacteria</taxon>
        <taxon>Bacillati</taxon>
        <taxon>Saganbacteria</taxon>
    </lineage>
</organism>
<sequence length="311" mass="35380">MTLSIKNKFVVIQRQERRKSPIIRRESPLGTFLLFSDIGRRDINKDAAGYIHREIKGNHFAAGLILDGVSSVEKSELTSFKAIEFFKETMYALTLNQLQQFNNQLMFELISCVQRKLVDENIPGVTTFSAILVSQSGILYARIGDSPIIAINRTGKEEERLSLGLDHVLYWENREDAAVWYSPEEIQQERFELRGDEDPESKALISLLGYPFSNQNIRVILSFIPFLDTKNPKRSASLLYTDGIVLREQEIADTLEKGASDHVITRIRGGQDFLRKLNLLDDSTALLFMGPLLDFKEVNRQTEELIIPAVA</sequence>
<evidence type="ECO:0000313" key="1">
    <source>
        <dbReference type="EMBL" id="OGC15082.1"/>
    </source>
</evidence>
<dbReference type="Proteomes" id="UP000177905">
    <property type="component" value="Unassembled WGS sequence"/>
</dbReference>
<comment type="caution">
    <text evidence="1">The sequence shown here is derived from an EMBL/GenBank/DDBJ whole genome shotgun (WGS) entry which is preliminary data.</text>
</comment>
<dbReference type="Gene3D" id="3.60.40.10">
    <property type="entry name" value="PPM-type phosphatase domain"/>
    <property type="match status" value="1"/>
</dbReference>
<gene>
    <name evidence="1" type="ORF">A2290_09280</name>
</gene>